<evidence type="ECO:0000256" key="5">
    <source>
        <dbReference type="SAM" id="MobiDB-lite"/>
    </source>
</evidence>
<sequence length="502" mass="55714">MADQNTQDLYSCNGCSEKIPTGRARIACHTCPDYHLCANCFVIKQFSRPHSESHTTMILKSSGFVVPSLPGFAPRAAPALPPRQNSARQSVRVSEMPTANWGALWNIMKAPLEKMDKKNRKGSVDVKEDEFKNVELRGRSPSVMTGGLDKGKEQEKGSNSSSPLAQNPVNSLPPSPPKCVLRGIERVDSSAPSYPRPAKWESLFEADGTPRPIFVALMSTIFSHLDPDHTEYLRPETYSAFLDVQGCDLELNSWKRTLQSDDGDNSKDIADFELGLYFSDNNISHNLNVRPKTSSDNDSIDEPTSAVEKRIRQSISFKPNMPMLSRQGFIDLINIEYHKDLDKAHEGLNRAIKAYGIWKELDEMPRSVLPDQSKSTALKSVVEVGENDESAEELEMPPPALPIRPRGGEAKVEALMQREEFDEEKSPKLSEPGLTTLSLGEEKDEPDVKKGEVEEKDEKKSGSENEGPVMADKEMEGDHEVTARGEEVKDGMSKASGNEHDM</sequence>
<keyword evidence="8" id="KW-1185">Reference proteome</keyword>
<keyword evidence="1" id="KW-0479">Metal-binding</keyword>
<protein>
    <recommendedName>
        <fullName evidence="6">ZZ-type domain-containing protein</fullName>
    </recommendedName>
</protein>
<name>A0A194WUV0_MOLSC</name>
<evidence type="ECO:0000256" key="1">
    <source>
        <dbReference type="ARBA" id="ARBA00022723"/>
    </source>
</evidence>
<feature type="compositionally biased region" description="Acidic residues" evidence="5">
    <location>
        <begin position="385"/>
        <end position="395"/>
    </location>
</feature>
<feature type="domain" description="ZZ-type" evidence="6">
    <location>
        <begin position="7"/>
        <end position="64"/>
    </location>
</feature>
<dbReference type="GeneID" id="28830207"/>
<evidence type="ECO:0000256" key="4">
    <source>
        <dbReference type="PROSITE-ProRule" id="PRU00228"/>
    </source>
</evidence>
<dbReference type="Pfam" id="PF00569">
    <property type="entry name" value="ZZ"/>
    <property type="match status" value="1"/>
</dbReference>
<dbReference type="PROSITE" id="PS50135">
    <property type="entry name" value="ZF_ZZ_2"/>
    <property type="match status" value="1"/>
</dbReference>
<feature type="region of interest" description="Disordered" evidence="5">
    <location>
        <begin position="132"/>
        <end position="180"/>
    </location>
</feature>
<dbReference type="RefSeq" id="XP_018065742.1">
    <property type="nucleotide sequence ID" value="XM_018220481.1"/>
</dbReference>
<keyword evidence="2 4" id="KW-0863">Zinc-finger</keyword>
<feature type="region of interest" description="Disordered" evidence="5">
    <location>
        <begin position="419"/>
        <end position="502"/>
    </location>
</feature>
<evidence type="ECO:0000313" key="7">
    <source>
        <dbReference type="EMBL" id="KUJ11387.1"/>
    </source>
</evidence>
<reference evidence="7 8" key="1">
    <citation type="submission" date="2015-10" db="EMBL/GenBank/DDBJ databases">
        <title>Full genome of DAOMC 229536 Phialocephala scopiformis, a fungal endophyte of spruce producing the potent anti-insectan compound rugulosin.</title>
        <authorList>
            <consortium name="DOE Joint Genome Institute"/>
            <person name="Walker A.K."/>
            <person name="Frasz S.L."/>
            <person name="Seifert K.A."/>
            <person name="Miller J.D."/>
            <person name="Mondo S.J."/>
            <person name="Labutti K."/>
            <person name="Lipzen A."/>
            <person name="Dockter R."/>
            <person name="Kennedy M."/>
            <person name="Grigoriev I.V."/>
            <person name="Spatafora J.W."/>
        </authorList>
    </citation>
    <scope>NUCLEOTIDE SEQUENCE [LARGE SCALE GENOMIC DNA]</scope>
    <source>
        <strain evidence="7 8">CBS 120377</strain>
    </source>
</reference>
<dbReference type="AlphaFoldDB" id="A0A194WUV0"/>
<feature type="compositionally biased region" description="Basic and acidic residues" evidence="5">
    <location>
        <begin position="446"/>
        <end position="463"/>
    </location>
</feature>
<gene>
    <name evidence="7" type="ORF">LY89DRAFT_739575</name>
</gene>
<dbReference type="InParanoid" id="A0A194WUV0"/>
<dbReference type="GO" id="GO:0008270">
    <property type="term" value="F:zinc ion binding"/>
    <property type="evidence" value="ECO:0007669"/>
    <property type="project" value="UniProtKB-KW"/>
</dbReference>
<evidence type="ECO:0000256" key="2">
    <source>
        <dbReference type="ARBA" id="ARBA00022771"/>
    </source>
</evidence>
<feature type="compositionally biased region" description="Basic and acidic residues" evidence="5">
    <location>
        <begin position="419"/>
        <end position="428"/>
    </location>
</feature>
<dbReference type="Proteomes" id="UP000070700">
    <property type="component" value="Unassembled WGS sequence"/>
</dbReference>
<dbReference type="InterPro" id="IPR043145">
    <property type="entry name" value="Znf_ZZ_sf"/>
</dbReference>
<evidence type="ECO:0000259" key="6">
    <source>
        <dbReference type="PROSITE" id="PS50135"/>
    </source>
</evidence>
<proteinExistence type="predicted"/>
<dbReference type="InterPro" id="IPR055936">
    <property type="entry name" value="DUF7514"/>
</dbReference>
<accession>A0A194WUV0</accession>
<keyword evidence="3" id="KW-0862">Zinc</keyword>
<dbReference type="EMBL" id="KQ947427">
    <property type="protein sequence ID" value="KUJ11387.1"/>
    <property type="molecule type" value="Genomic_DNA"/>
</dbReference>
<feature type="compositionally biased region" description="Polar residues" evidence="5">
    <location>
        <begin position="157"/>
        <end position="170"/>
    </location>
</feature>
<evidence type="ECO:0000313" key="8">
    <source>
        <dbReference type="Proteomes" id="UP000070700"/>
    </source>
</evidence>
<feature type="region of interest" description="Disordered" evidence="5">
    <location>
        <begin position="383"/>
        <end position="406"/>
    </location>
</feature>
<dbReference type="KEGG" id="psco:LY89DRAFT_739575"/>
<dbReference type="InterPro" id="IPR000433">
    <property type="entry name" value="Znf_ZZ"/>
</dbReference>
<dbReference type="Gene3D" id="3.30.60.90">
    <property type="match status" value="1"/>
</dbReference>
<dbReference type="OrthoDB" id="7873042at2759"/>
<dbReference type="SUPFAM" id="SSF57850">
    <property type="entry name" value="RING/U-box"/>
    <property type="match status" value="1"/>
</dbReference>
<dbReference type="Pfam" id="PF24355">
    <property type="entry name" value="DUF7514"/>
    <property type="match status" value="1"/>
</dbReference>
<organism evidence="7 8">
    <name type="scientific">Mollisia scopiformis</name>
    <name type="common">Conifer needle endophyte fungus</name>
    <name type="synonym">Phialocephala scopiformis</name>
    <dbReference type="NCBI Taxonomy" id="149040"/>
    <lineage>
        <taxon>Eukaryota</taxon>
        <taxon>Fungi</taxon>
        <taxon>Dikarya</taxon>
        <taxon>Ascomycota</taxon>
        <taxon>Pezizomycotina</taxon>
        <taxon>Leotiomycetes</taxon>
        <taxon>Helotiales</taxon>
        <taxon>Mollisiaceae</taxon>
        <taxon>Mollisia</taxon>
    </lineage>
</organism>
<evidence type="ECO:0000256" key="3">
    <source>
        <dbReference type="ARBA" id="ARBA00022833"/>
    </source>
</evidence>
<feature type="compositionally biased region" description="Basic and acidic residues" evidence="5">
    <location>
        <begin position="471"/>
        <end position="502"/>
    </location>
</feature>